<dbReference type="InterPro" id="IPR036322">
    <property type="entry name" value="WD40_repeat_dom_sf"/>
</dbReference>
<feature type="region of interest" description="Disordered" evidence="3">
    <location>
        <begin position="312"/>
        <end position="335"/>
    </location>
</feature>
<sequence length="378" mass="41613">MKKDSGREWKISYTKPENWEENTSKSGPTCTVKQREQTKSMVTRWDTSSSDVEWYYTGIPALVRSNMPLVSALAFPGAVGFGSVATGGSTAFVVTSLADSGTGTFRDAVSATGRNITFAVSGYIVLESPVSLSRAREVSAGGESNIIIRNFRMRQGTFNMGTATNVILDHCSVEYGVFDSVDALRAINVTVSNSIIALPMGQRFGAHLETGPATWYLWVSAHKRQPLVKANSQYINNYTTILWDIVSGERVRTFEGNDRGLACIEFKEDLIISGSNDCKTNPDGRGPAHTGRARGARARVVLRRAERAARERELQQERARVGPRHRARPARPVRRDSHTSHIFDVKFDARRIVSTSHDQKIVVLDFSSGLAVDPALLC</sequence>
<organism evidence="4 5">
    <name type="scientific">Mycena maculata</name>
    <dbReference type="NCBI Taxonomy" id="230809"/>
    <lineage>
        <taxon>Eukaryota</taxon>
        <taxon>Fungi</taxon>
        <taxon>Dikarya</taxon>
        <taxon>Basidiomycota</taxon>
        <taxon>Agaricomycotina</taxon>
        <taxon>Agaricomycetes</taxon>
        <taxon>Agaricomycetidae</taxon>
        <taxon>Agaricales</taxon>
        <taxon>Marasmiineae</taxon>
        <taxon>Mycenaceae</taxon>
        <taxon>Mycena</taxon>
    </lineage>
</organism>
<evidence type="ECO:0000256" key="1">
    <source>
        <dbReference type="ARBA" id="ARBA00022723"/>
    </source>
</evidence>
<dbReference type="Proteomes" id="UP001215280">
    <property type="component" value="Unassembled WGS sequence"/>
</dbReference>
<evidence type="ECO:0000256" key="3">
    <source>
        <dbReference type="SAM" id="MobiDB-lite"/>
    </source>
</evidence>
<dbReference type="InterPro" id="IPR012334">
    <property type="entry name" value="Pectin_lyas_fold"/>
</dbReference>
<dbReference type="SUPFAM" id="SSF51126">
    <property type="entry name" value="Pectin lyase-like"/>
    <property type="match status" value="1"/>
</dbReference>
<evidence type="ECO:0000256" key="2">
    <source>
        <dbReference type="ARBA" id="ARBA00023180"/>
    </source>
</evidence>
<feature type="compositionally biased region" description="Basic and acidic residues" evidence="3">
    <location>
        <begin position="1"/>
        <end position="10"/>
    </location>
</feature>
<keyword evidence="2" id="KW-0325">Glycoprotein</keyword>
<dbReference type="AlphaFoldDB" id="A0AAD7IPU3"/>
<name>A0AAD7IPU3_9AGAR</name>
<dbReference type="Gene3D" id="2.130.10.10">
    <property type="entry name" value="YVTN repeat-like/Quinoprotein amine dehydrogenase"/>
    <property type="match status" value="1"/>
</dbReference>
<feature type="region of interest" description="Disordered" evidence="3">
    <location>
        <begin position="1"/>
        <end position="31"/>
    </location>
</feature>
<evidence type="ECO:0000313" key="5">
    <source>
        <dbReference type="Proteomes" id="UP001215280"/>
    </source>
</evidence>
<dbReference type="SUPFAM" id="SSF50978">
    <property type="entry name" value="WD40 repeat-like"/>
    <property type="match status" value="1"/>
</dbReference>
<evidence type="ECO:0000313" key="4">
    <source>
        <dbReference type="EMBL" id="KAJ7747933.1"/>
    </source>
</evidence>
<dbReference type="Gene3D" id="2.160.20.10">
    <property type="entry name" value="Single-stranded right-handed beta-helix, Pectin lyase-like"/>
    <property type="match status" value="1"/>
</dbReference>
<dbReference type="InterPro" id="IPR015943">
    <property type="entry name" value="WD40/YVTN_repeat-like_dom_sf"/>
</dbReference>
<dbReference type="PANTHER" id="PTHR42970">
    <property type="entry name" value="PECTATE LYASE C-RELATED"/>
    <property type="match status" value="1"/>
</dbReference>
<proteinExistence type="predicted"/>
<accession>A0AAD7IPU3</accession>
<feature type="compositionally biased region" description="Basic residues" evidence="3">
    <location>
        <begin position="321"/>
        <end position="332"/>
    </location>
</feature>
<dbReference type="EMBL" id="JARJLG010000092">
    <property type="protein sequence ID" value="KAJ7747933.1"/>
    <property type="molecule type" value="Genomic_DNA"/>
</dbReference>
<dbReference type="InterPro" id="IPR011050">
    <property type="entry name" value="Pectin_lyase_fold/virulence"/>
</dbReference>
<keyword evidence="1" id="KW-0479">Metal-binding</keyword>
<dbReference type="PANTHER" id="PTHR42970:SF1">
    <property type="entry name" value="PECTATE LYASE C-RELATED"/>
    <property type="match status" value="1"/>
</dbReference>
<dbReference type="InterPro" id="IPR052063">
    <property type="entry name" value="Polysaccharide_Lyase_1"/>
</dbReference>
<gene>
    <name evidence="4" type="ORF">DFH07DRAFT_942347</name>
</gene>
<keyword evidence="5" id="KW-1185">Reference proteome</keyword>
<protein>
    <recommendedName>
        <fullName evidence="6">Pectin lyase-like protein</fullName>
    </recommendedName>
</protein>
<comment type="caution">
    <text evidence="4">The sequence shown here is derived from an EMBL/GenBank/DDBJ whole genome shotgun (WGS) entry which is preliminary data.</text>
</comment>
<reference evidence="4" key="1">
    <citation type="submission" date="2023-03" db="EMBL/GenBank/DDBJ databases">
        <title>Massive genome expansion in bonnet fungi (Mycena s.s.) driven by repeated elements and novel gene families across ecological guilds.</title>
        <authorList>
            <consortium name="Lawrence Berkeley National Laboratory"/>
            <person name="Harder C.B."/>
            <person name="Miyauchi S."/>
            <person name="Viragh M."/>
            <person name="Kuo A."/>
            <person name="Thoen E."/>
            <person name="Andreopoulos B."/>
            <person name="Lu D."/>
            <person name="Skrede I."/>
            <person name="Drula E."/>
            <person name="Henrissat B."/>
            <person name="Morin E."/>
            <person name="Kohler A."/>
            <person name="Barry K."/>
            <person name="LaButti K."/>
            <person name="Morin E."/>
            <person name="Salamov A."/>
            <person name="Lipzen A."/>
            <person name="Mereny Z."/>
            <person name="Hegedus B."/>
            <person name="Baldrian P."/>
            <person name="Stursova M."/>
            <person name="Weitz H."/>
            <person name="Taylor A."/>
            <person name="Grigoriev I.V."/>
            <person name="Nagy L.G."/>
            <person name="Martin F."/>
            <person name="Kauserud H."/>
        </authorList>
    </citation>
    <scope>NUCLEOTIDE SEQUENCE</scope>
    <source>
        <strain evidence="4">CBHHK188m</strain>
    </source>
</reference>
<dbReference type="GO" id="GO:0046872">
    <property type="term" value="F:metal ion binding"/>
    <property type="evidence" value="ECO:0007669"/>
    <property type="project" value="UniProtKB-KW"/>
</dbReference>
<evidence type="ECO:0008006" key="6">
    <source>
        <dbReference type="Google" id="ProtNLM"/>
    </source>
</evidence>